<sequence>MPQVEALLLAEFDVLDGCKWLDHNPSSAALASGSRREFFVLSSFVQENACVREMNTETIEEWGARFFAAKGYIFLDMCETLETQLVLHIYVTV</sequence>
<proteinExistence type="predicted"/>
<evidence type="ECO:0000313" key="2">
    <source>
        <dbReference type="Proteomes" id="UP001163603"/>
    </source>
</evidence>
<name>A0ACC0ZFX1_9ROSI</name>
<gene>
    <name evidence="1" type="ORF">Pint_15337</name>
</gene>
<dbReference type="EMBL" id="CM047737">
    <property type="protein sequence ID" value="KAJ0049502.1"/>
    <property type="molecule type" value="Genomic_DNA"/>
</dbReference>
<reference evidence="2" key="1">
    <citation type="journal article" date="2023" name="G3 (Bethesda)">
        <title>Genome assembly and association tests identify interacting loci associated with vigor, precocity, and sex in interspecific pistachio rootstocks.</title>
        <authorList>
            <person name="Palmer W."/>
            <person name="Jacygrad E."/>
            <person name="Sagayaradj S."/>
            <person name="Cavanaugh K."/>
            <person name="Han R."/>
            <person name="Bertier L."/>
            <person name="Beede B."/>
            <person name="Kafkas S."/>
            <person name="Golino D."/>
            <person name="Preece J."/>
            <person name="Michelmore R."/>
        </authorList>
    </citation>
    <scope>NUCLEOTIDE SEQUENCE [LARGE SCALE GENOMIC DNA]</scope>
</reference>
<comment type="caution">
    <text evidence="1">The sequence shown here is derived from an EMBL/GenBank/DDBJ whole genome shotgun (WGS) entry which is preliminary data.</text>
</comment>
<keyword evidence="2" id="KW-1185">Reference proteome</keyword>
<protein>
    <submittedName>
        <fullName evidence="1">Uncharacterized protein</fullName>
    </submittedName>
</protein>
<evidence type="ECO:0000313" key="1">
    <source>
        <dbReference type="EMBL" id="KAJ0049502.1"/>
    </source>
</evidence>
<organism evidence="1 2">
    <name type="scientific">Pistacia integerrima</name>
    <dbReference type="NCBI Taxonomy" id="434235"/>
    <lineage>
        <taxon>Eukaryota</taxon>
        <taxon>Viridiplantae</taxon>
        <taxon>Streptophyta</taxon>
        <taxon>Embryophyta</taxon>
        <taxon>Tracheophyta</taxon>
        <taxon>Spermatophyta</taxon>
        <taxon>Magnoliopsida</taxon>
        <taxon>eudicotyledons</taxon>
        <taxon>Gunneridae</taxon>
        <taxon>Pentapetalae</taxon>
        <taxon>rosids</taxon>
        <taxon>malvids</taxon>
        <taxon>Sapindales</taxon>
        <taxon>Anacardiaceae</taxon>
        <taxon>Pistacia</taxon>
    </lineage>
</organism>
<accession>A0ACC0ZFX1</accession>
<dbReference type="Proteomes" id="UP001163603">
    <property type="component" value="Chromosome 2"/>
</dbReference>